<dbReference type="PROSITE" id="PS51257">
    <property type="entry name" value="PROKAR_LIPOPROTEIN"/>
    <property type="match status" value="1"/>
</dbReference>
<comment type="caution">
    <text evidence="1">The sequence shown here is derived from an EMBL/GenBank/DDBJ whole genome shotgun (WGS) entry which is preliminary data.</text>
</comment>
<dbReference type="EMBL" id="DSEC01000443">
    <property type="protein sequence ID" value="HER44051.1"/>
    <property type="molecule type" value="Genomic_DNA"/>
</dbReference>
<name>A0A7V2AVJ1_UNCEI</name>
<reference evidence="1" key="1">
    <citation type="journal article" date="2020" name="mSystems">
        <title>Genome- and Community-Level Interaction Insights into Carbon Utilization and Element Cycling Functions of Hydrothermarchaeota in Hydrothermal Sediment.</title>
        <authorList>
            <person name="Zhou Z."/>
            <person name="Liu Y."/>
            <person name="Xu W."/>
            <person name="Pan J."/>
            <person name="Luo Z.H."/>
            <person name="Li M."/>
        </authorList>
    </citation>
    <scope>NUCLEOTIDE SEQUENCE [LARGE SCALE GENOMIC DNA]</scope>
    <source>
        <strain evidence="1">SpSt-1233</strain>
    </source>
</reference>
<sequence>MPGRIARYISASLTLLALTGCARDDTVLIPGAPDTVAGPALTITFPPYTGGIPKYLEVTRFSWASSGETPPADVRYFATMLVDTNGNYNTSFDMVGDINANPARYDTLWSEWIPYGAEDGSGRTVVIGKEGELTYGRRHYFMLQGRDEEGNVTSVFRRETNARQFTVTYSRGPALYIAERIMANFMFVGTSYQPEKRKLPPGVTLSFYWGGDASQYNSEISGYRYGWDVTPLEDWDAPFDQEATASAPAAFFAGVHTLTVEAVDIAGNVTRGQVEIEIVPWEMDRDLLLVDDYYASPYPVPDLTSPSESEHDAFWTSICSMAGGFDPSSDIFDTYTWSRAPSVEQIGHYRNIVWTYSPGADNRWRRVVEFTPESAPGVSRDETPNLISLFLQKGGHVWTSGRSDQGGGLAAVLQDDVRVMPVDIRCEINGPDGCSDNSGTESLPYRDYCVTVIDKVSGHFRTGPGMPRRQLDHYDVLRSAFRDDGDPVTAAFPGLPATLALRDEVTATGSFFCTDTTCSPGGFTYVEVYNPDYWLSRVAASSRYCFHPMYRMRAASASSALEGQPVALWITRYEDIVPDIPGGVAAPSVHLGFPPWYFRRESVDSIAAVIFGRWGL</sequence>
<protein>
    <submittedName>
        <fullName evidence="1">Uncharacterized protein</fullName>
    </submittedName>
</protein>
<accession>A0A7V2AVJ1</accession>
<dbReference type="Proteomes" id="UP000886069">
    <property type="component" value="Unassembled WGS sequence"/>
</dbReference>
<dbReference type="AlphaFoldDB" id="A0A7V2AVJ1"/>
<evidence type="ECO:0000313" key="1">
    <source>
        <dbReference type="EMBL" id="HER44051.1"/>
    </source>
</evidence>
<gene>
    <name evidence="1" type="ORF">ENO08_06290</name>
</gene>
<proteinExistence type="predicted"/>
<organism evidence="1">
    <name type="scientific">Eiseniibacteriota bacterium</name>
    <dbReference type="NCBI Taxonomy" id="2212470"/>
    <lineage>
        <taxon>Bacteria</taxon>
        <taxon>Candidatus Eiseniibacteriota</taxon>
    </lineage>
</organism>